<accession>A0A250KRZ2</accession>
<gene>
    <name evidence="2" type="ORF">sS8_2483</name>
</gene>
<dbReference type="EMBL" id="AP017928">
    <property type="protein sequence ID" value="BBA34435.1"/>
    <property type="molecule type" value="Genomic_DNA"/>
</dbReference>
<dbReference type="AlphaFoldDB" id="A0A250KRZ2"/>
<dbReference type="OrthoDB" id="6316177at2"/>
<protein>
    <submittedName>
        <fullName evidence="2">Uncharacterized protein</fullName>
    </submittedName>
</protein>
<organism evidence="2 3">
    <name type="scientific">Methylocaldum marinum</name>
    <dbReference type="NCBI Taxonomy" id="1432792"/>
    <lineage>
        <taxon>Bacteria</taxon>
        <taxon>Pseudomonadati</taxon>
        <taxon>Pseudomonadota</taxon>
        <taxon>Gammaproteobacteria</taxon>
        <taxon>Methylococcales</taxon>
        <taxon>Methylococcaceae</taxon>
        <taxon>Methylocaldum</taxon>
    </lineage>
</organism>
<evidence type="ECO:0000256" key="1">
    <source>
        <dbReference type="SAM" id="Phobius"/>
    </source>
</evidence>
<dbReference type="Proteomes" id="UP000266313">
    <property type="component" value="Chromosome"/>
</dbReference>
<proteinExistence type="predicted"/>
<dbReference type="KEGG" id="mmai:sS8_2483"/>
<keyword evidence="1" id="KW-1133">Transmembrane helix</keyword>
<evidence type="ECO:0000313" key="2">
    <source>
        <dbReference type="EMBL" id="BBA34435.1"/>
    </source>
</evidence>
<evidence type="ECO:0000313" key="3">
    <source>
        <dbReference type="Proteomes" id="UP000266313"/>
    </source>
</evidence>
<feature type="transmembrane region" description="Helical" evidence="1">
    <location>
        <begin position="78"/>
        <end position="103"/>
    </location>
</feature>
<dbReference type="RefSeq" id="WP_119629844.1">
    <property type="nucleotide sequence ID" value="NZ_AP017928.1"/>
</dbReference>
<feature type="transmembrane region" description="Helical" evidence="1">
    <location>
        <begin position="7"/>
        <end position="27"/>
    </location>
</feature>
<keyword evidence="1" id="KW-0472">Membrane</keyword>
<feature type="transmembrane region" description="Helical" evidence="1">
    <location>
        <begin position="47"/>
        <end position="66"/>
    </location>
</feature>
<name>A0A250KRZ2_9GAMM</name>
<keyword evidence="3" id="KW-1185">Reference proteome</keyword>
<keyword evidence="1" id="KW-0812">Transmembrane</keyword>
<sequence>MYRIVANIIFLIGLLPWAFIFMFSFMLFDAPGSESSALTRGLFYSIAAYPVLVIVGFFGSNGFWLLNEEHRRRGRLAFLPLLSPISATFFLFTIEMFCGGQLACHS</sequence>
<reference evidence="2 3" key="1">
    <citation type="submission" date="2016-12" db="EMBL/GenBank/DDBJ databases">
        <title>Genome sequencing of Methylocaldum marinum.</title>
        <authorList>
            <person name="Takeuchi M."/>
            <person name="Kamagata Y."/>
            <person name="Hiraoka S."/>
            <person name="Oshima K."/>
            <person name="Hattori M."/>
            <person name="Iwasaki W."/>
        </authorList>
    </citation>
    <scope>NUCLEOTIDE SEQUENCE [LARGE SCALE GENOMIC DNA]</scope>
    <source>
        <strain evidence="2 3">S8</strain>
    </source>
</reference>